<dbReference type="Gene3D" id="3.20.20.30">
    <property type="entry name" value="Luciferase-like domain"/>
    <property type="match status" value="1"/>
</dbReference>
<evidence type="ECO:0000256" key="1">
    <source>
        <dbReference type="ARBA" id="ARBA00023002"/>
    </source>
</evidence>
<gene>
    <name evidence="4" type="primary">luxA</name>
    <name evidence="4" type="ORF">NCTC10138_01227</name>
</gene>
<dbReference type="Proteomes" id="UP000289841">
    <property type="component" value="Chromosome"/>
</dbReference>
<feature type="domain" description="Luciferase-like" evidence="3">
    <location>
        <begin position="24"/>
        <end position="297"/>
    </location>
</feature>
<sequence>MKKLEFGLYSLGDYVSDAKSGLKISEQERIENIIEAAKLAEQYGLDVFSLGESHQEHFISQAHALILAAMARETKNIRISSSATIISTSDPVRVYEDFATLDILSNGRTELVAGRASRVGLFSLLGYDLRDYEELFEEKFQLLLKLFKEKKITWEGKFRAPLNDAVVYPKPLQKDFPIWRAVGGTINSAVMAGRQGVPMTLATLAGPVMYFNQNVQAYRKFFTDNHPNLKPRVAIDTFLYVADTDEEAFKTYYQYANHSLKMANGTGLRKESYMNVLDVRDVMLVGSVETIIKKIVYQYRVYKHERHLFQIDLGGMPFNEVKRMIKVIGEEIIPGVNKILSEEE</sequence>
<dbReference type="GO" id="GO:0047646">
    <property type="term" value="F:alkanal monooxygenase (FMN-linked) activity"/>
    <property type="evidence" value="ECO:0007669"/>
    <property type="project" value="UniProtKB-EC"/>
</dbReference>
<dbReference type="EMBL" id="LR215048">
    <property type="protein sequence ID" value="VEU80840.1"/>
    <property type="molecule type" value="Genomic_DNA"/>
</dbReference>
<keyword evidence="5" id="KW-1185">Reference proteome</keyword>
<keyword evidence="1 4" id="KW-0560">Oxidoreductase</keyword>
<dbReference type="InterPro" id="IPR011251">
    <property type="entry name" value="Luciferase-like_dom"/>
</dbReference>
<dbReference type="SUPFAM" id="SSF51679">
    <property type="entry name" value="Bacterial luciferase-like"/>
    <property type="match status" value="1"/>
</dbReference>
<dbReference type="AlphaFoldDB" id="A0A449BEV8"/>
<evidence type="ECO:0000313" key="5">
    <source>
        <dbReference type="Proteomes" id="UP000289841"/>
    </source>
</evidence>
<keyword evidence="2 4" id="KW-0503">Monooxygenase</keyword>
<evidence type="ECO:0000313" key="4">
    <source>
        <dbReference type="EMBL" id="VEU80840.1"/>
    </source>
</evidence>
<dbReference type="RefSeq" id="WP_026391096.1">
    <property type="nucleotide sequence ID" value="NZ_LR215048.1"/>
</dbReference>
<dbReference type="STRING" id="1278311.GCA_000428705_00218"/>
<accession>A0A449BEV8</accession>
<dbReference type="InterPro" id="IPR050766">
    <property type="entry name" value="Bact_Lucif_Oxidored"/>
</dbReference>
<dbReference type="CDD" id="cd00347">
    <property type="entry name" value="Flavin_utilizing_monoxygenases"/>
    <property type="match status" value="1"/>
</dbReference>
<dbReference type="PANTHER" id="PTHR30137:SF8">
    <property type="entry name" value="BLR5498 PROTEIN"/>
    <property type="match status" value="1"/>
</dbReference>
<dbReference type="OrthoDB" id="9776438at2"/>
<dbReference type="InterPro" id="IPR036661">
    <property type="entry name" value="Luciferase-like_sf"/>
</dbReference>
<dbReference type="GO" id="GO:0005829">
    <property type="term" value="C:cytosol"/>
    <property type="evidence" value="ECO:0007669"/>
    <property type="project" value="TreeGrafter"/>
</dbReference>
<protein>
    <submittedName>
        <fullName evidence="4">Alkanal monooxygenase alpha chain</fullName>
        <ecNumber evidence="4">1.14.14.3</ecNumber>
    </submittedName>
</protein>
<dbReference type="PANTHER" id="PTHR30137">
    <property type="entry name" value="LUCIFERASE-LIKE MONOOXYGENASE"/>
    <property type="match status" value="1"/>
</dbReference>
<evidence type="ECO:0000259" key="3">
    <source>
        <dbReference type="Pfam" id="PF00296"/>
    </source>
</evidence>
<dbReference type="KEGG" id="aaxa:NCTC10138_01227"/>
<dbReference type="Pfam" id="PF00296">
    <property type="entry name" value="Bac_luciferase"/>
    <property type="match status" value="1"/>
</dbReference>
<reference evidence="4 5" key="1">
    <citation type="submission" date="2019-01" db="EMBL/GenBank/DDBJ databases">
        <authorList>
            <consortium name="Pathogen Informatics"/>
        </authorList>
    </citation>
    <scope>NUCLEOTIDE SEQUENCE [LARGE SCALE GENOMIC DNA]</scope>
    <source>
        <strain evidence="4 5">NCTC10138</strain>
    </source>
</reference>
<evidence type="ECO:0000256" key="2">
    <source>
        <dbReference type="ARBA" id="ARBA00023033"/>
    </source>
</evidence>
<name>A0A449BEV8_HAPAX</name>
<proteinExistence type="predicted"/>
<dbReference type="EC" id="1.14.14.3" evidence="4"/>
<organism evidence="4 5">
    <name type="scientific">Haploplasma axanthum</name>
    <name type="common">Acholeplasma axanthum</name>
    <dbReference type="NCBI Taxonomy" id="29552"/>
    <lineage>
        <taxon>Bacteria</taxon>
        <taxon>Bacillati</taxon>
        <taxon>Mycoplasmatota</taxon>
        <taxon>Mollicutes</taxon>
        <taxon>Acholeplasmatales</taxon>
        <taxon>Acholeplasmataceae</taxon>
        <taxon>Haploplasma</taxon>
    </lineage>
</organism>